<evidence type="ECO:0000256" key="6">
    <source>
        <dbReference type="ARBA" id="ARBA00023063"/>
    </source>
</evidence>
<sequence length="116" mass="12686">MTAVEEKRATEVVEICRFDRLIPGRGVAALLPGGRQVAIFRTVTDDVFALSNVDPFTKAAVLSRGIIGDVKGVPHVASPMLKHRFELATGYSLEDETVAVRTYPVRVTEGMVYIQP</sequence>
<accession>A0A076MQK8</accession>
<dbReference type="RefSeq" id="WP_017986970.1">
    <property type="nucleotide sequence ID" value="NZ_AQUL01000001.1"/>
</dbReference>
<dbReference type="GO" id="GO:0046872">
    <property type="term" value="F:metal ion binding"/>
    <property type="evidence" value="ECO:0007669"/>
    <property type="project" value="UniProtKB-KW"/>
</dbReference>
<evidence type="ECO:0000256" key="2">
    <source>
        <dbReference type="ARBA" id="ARBA00022723"/>
    </source>
</evidence>
<dbReference type="GO" id="GO:0004497">
    <property type="term" value="F:monooxygenase activity"/>
    <property type="evidence" value="ECO:0007669"/>
    <property type="project" value="UniProtKB-ARBA"/>
</dbReference>
<dbReference type="GO" id="GO:0008942">
    <property type="term" value="F:nitrite reductase [NAD(P)H] activity"/>
    <property type="evidence" value="ECO:0007669"/>
    <property type="project" value="InterPro"/>
</dbReference>
<dbReference type="Gene3D" id="2.102.10.10">
    <property type="entry name" value="Rieske [2Fe-2S] iron-sulphur domain"/>
    <property type="match status" value="1"/>
</dbReference>
<dbReference type="KEGG" id="amq:AMETH_1013"/>
<dbReference type="CDD" id="cd03529">
    <property type="entry name" value="Rieske_NirD"/>
    <property type="match status" value="1"/>
</dbReference>
<dbReference type="EMBL" id="CP009110">
    <property type="protein sequence ID" value="AIJ21105.1"/>
    <property type="molecule type" value="Genomic_DNA"/>
</dbReference>
<keyword evidence="1" id="KW-0001">2Fe-2S</keyword>
<dbReference type="InterPro" id="IPR017881">
    <property type="entry name" value="NirD"/>
</dbReference>
<feature type="domain" description="Rieske" evidence="7">
    <location>
        <begin position="13"/>
        <end position="114"/>
    </location>
</feature>
<dbReference type="PANTHER" id="PTHR40562">
    <property type="match status" value="1"/>
</dbReference>
<gene>
    <name evidence="8" type="primary">nirD</name>
    <name evidence="8" type="ORF">AMETH_1013</name>
</gene>
<proteinExistence type="predicted"/>
<dbReference type="PROSITE" id="PS51300">
    <property type="entry name" value="NIRD"/>
    <property type="match status" value="1"/>
</dbReference>
<dbReference type="GO" id="GO:0042128">
    <property type="term" value="P:nitrate assimilation"/>
    <property type="evidence" value="ECO:0007669"/>
    <property type="project" value="UniProtKB-KW"/>
</dbReference>
<dbReference type="Pfam" id="PF13806">
    <property type="entry name" value="Rieske_2"/>
    <property type="match status" value="1"/>
</dbReference>
<dbReference type="Proteomes" id="UP000062973">
    <property type="component" value="Chromosome"/>
</dbReference>
<keyword evidence="6" id="KW-0534">Nitrate assimilation</keyword>
<reference evidence="8 9" key="1">
    <citation type="submission" date="2014-07" db="EMBL/GenBank/DDBJ databases">
        <title>Whole Genome Sequence of the Amycolatopsis methanolica 239.</title>
        <authorList>
            <person name="Tang B."/>
        </authorList>
    </citation>
    <scope>NUCLEOTIDE SEQUENCE [LARGE SCALE GENOMIC DNA]</scope>
    <source>
        <strain evidence="8 9">239</strain>
    </source>
</reference>
<dbReference type="STRING" id="1068978.AMETH_1013"/>
<evidence type="ECO:0000256" key="3">
    <source>
        <dbReference type="ARBA" id="ARBA00023002"/>
    </source>
</evidence>
<name>A0A076MQK8_AMYME</name>
<dbReference type="PANTHER" id="PTHR40562:SF1">
    <property type="entry name" value="NITRITE REDUCTASE (NADH) SMALL SUBUNIT"/>
    <property type="match status" value="1"/>
</dbReference>
<evidence type="ECO:0000259" key="7">
    <source>
        <dbReference type="PROSITE" id="PS51296"/>
    </source>
</evidence>
<dbReference type="PROSITE" id="PS51296">
    <property type="entry name" value="RIESKE"/>
    <property type="match status" value="1"/>
</dbReference>
<keyword evidence="2" id="KW-0479">Metal-binding</keyword>
<dbReference type="eggNOG" id="COG2146">
    <property type="taxonomic scope" value="Bacteria"/>
</dbReference>
<dbReference type="SUPFAM" id="SSF50022">
    <property type="entry name" value="ISP domain"/>
    <property type="match status" value="1"/>
</dbReference>
<keyword evidence="5" id="KW-0411">Iron-sulfur</keyword>
<dbReference type="AlphaFoldDB" id="A0A076MQK8"/>
<dbReference type="InterPro" id="IPR017941">
    <property type="entry name" value="Rieske_2Fe-2S"/>
</dbReference>
<keyword evidence="3" id="KW-0560">Oxidoreductase</keyword>
<organism evidence="8 9">
    <name type="scientific">Amycolatopsis methanolica 239</name>
    <dbReference type="NCBI Taxonomy" id="1068978"/>
    <lineage>
        <taxon>Bacteria</taxon>
        <taxon>Bacillati</taxon>
        <taxon>Actinomycetota</taxon>
        <taxon>Actinomycetes</taxon>
        <taxon>Pseudonocardiales</taxon>
        <taxon>Pseudonocardiaceae</taxon>
        <taxon>Amycolatopsis</taxon>
        <taxon>Amycolatopsis methanolica group</taxon>
    </lineage>
</organism>
<evidence type="ECO:0000256" key="4">
    <source>
        <dbReference type="ARBA" id="ARBA00023004"/>
    </source>
</evidence>
<dbReference type="HOGENOM" id="CLU_055690_3_0_11"/>
<dbReference type="OrthoDB" id="3213360at2"/>
<protein>
    <submittedName>
        <fullName evidence="8">Nitrite reductase</fullName>
    </submittedName>
</protein>
<dbReference type="GO" id="GO:0016705">
    <property type="term" value="F:oxidoreductase activity, acting on paired donors, with incorporation or reduction of molecular oxygen"/>
    <property type="evidence" value="ECO:0007669"/>
    <property type="project" value="UniProtKB-ARBA"/>
</dbReference>
<dbReference type="InterPro" id="IPR036922">
    <property type="entry name" value="Rieske_2Fe-2S_sf"/>
</dbReference>
<keyword evidence="9" id="KW-1185">Reference proteome</keyword>
<evidence type="ECO:0000256" key="1">
    <source>
        <dbReference type="ARBA" id="ARBA00022714"/>
    </source>
</evidence>
<dbReference type="InterPro" id="IPR012748">
    <property type="entry name" value="Rieske-like_NirD"/>
</dbReference>
<keyword evidence="4" id="KW-0408">Iron</keyword>
<dbReference type="PATRIC" id="fig|1068978.7.peg.1064"/>
<evidence type="ECO:0000313" key="9">
    <source>
        <dbReference type="Proteomes" id="UP000062973"/>
    </source>
</evidence>
<evidence type="ECO:0000313" key="8">
    <source>
        <dbReference type="EMBL" id="AIJ21105.1"/>
    </source>
</evidence>
<evidence type="ECO:0000256" key="5">
    <source>
        <dbReference type="ARBA" id="ARBA00023014"/>
    </source>
</evidence>
<dbReference type="GO" id="GO:0051537">
    <property type="term" value="F:2 iron, 2 sulfur cluster binding"/>
    <property type="evidence" value="ECO:0007669"/>
    <property type="project" value="UniProtKB-KW"/>
</dbReference>
<dbReference type="NCBIfam" id="TIGR02378">
    <property type="entry name" value="nirD_assim_sml"/>
    <property type="match status" value="1"/>
</dbReference>